<dbReference type="AlphaFoldDB" id="A0A0F9DUV5"/>
<evidence type="ECO:0000313" key="1">
    <source>
        <dbReference type="EMBL" id="KKL65623.1"/>
    </source>
</evidence>
<dbReference type="EMBL" id="LAZR01027475">
    <property type="protein sequence ID" value="KKL65623.1"/>
    <property type="molecule type" value="Genomic_DNA"/>
</dbReference>
<proteinExistence type="predicted"/>
<name>A0A0F9DUV5_9ZZZZ</name>
<reference evidence="1" key="1">
    <citation type="journal article" date="2015" name="Nature">
        <title>Complex archaea that bridge the gap between prokaryotes and eukaryotes.</title>
        <authorList>
            <person name="Spang A."/>
            <person name="Saw J.H."/>
            <person name="Jorgensen S.L."/>
            <person name="Zaremba-Niedzwiedzka K."/>
            <person name="Martijn J."/>
            <person name="Lind A.E."/>
            <person name="van Eijk R."/>
            <person name="Schleper C."/>
            <person name="Guy L."/>
            <person name="Ettema T.J."/>
        </authorList>
    </citation>
    <scope>NUCLEOTIDE SEQUENCE</scope>
</reference>
<protein>
    <recommendedName>
        <fullName evidence="2">Ribbon-helix-helix protein CopG domain-containing protein</fullName>
    </recommendedName>
</protein>
<dbReference type="Gene3D" id="1.10.1220.10">
    <property type="entry name" value="Met repressor-like"/>
    <property type="match status" value="1"/>
</dbReference>
<comment type="caution">
    <text evidence="1">The sequence shown here is derived from an EMBL/GenBank/DDBJ whole genome shotgun (WGS) entry which is preliminary data.</text>
</comment>
<dbReference type="InterPro" id="IPR013321">
    <property type="entry name" value="Arc_rbn_hlx_hlx"/>
</dbReference>
<accession>A0A0F9DUV5</accession>
<gene>
    <name evidence="1" type="ORF">LCGC14_2153110</name>
</gene>
<organism evidence="1">
    <name type="scientific">marine sediment metagenome</name>
    <dbReference type="NCBI Taxonomy" id="412755"/>
    <lineage>
        <taxon>unclassified sequences</taxon>
        <taxon>metagenomes</taxon>
        <taxon>ecological metagenomes</taxon>
    </lineage>
</organism>
<evidence type="ECO:0008006" key="2">
    <source>
        <dbReference type="Google" id="ProtNLM"/>
    </source>
</evidence>
<dbReference type="GO" id="GO:0006355">
    <property type="term" value="P:regulation of DNA-templated transcription"/>
    <property type="evidence" value="ECO:0007669"/>
    <property type="project" value="InterPro"/>
</dbReference>
<sequence length="79" mass="9526">MSKALSLKVKDDIFKEVEEITKQFHLPRNAYINDALDFYNKINKRKLLKQQLHYESNLVKQSSLEILKEFERIEDEIKE</sequence>